<organism evidence="1 2">
    <name type="scientific">Aspergillus leporis</name>
    <dbReference type="NCBI Taxonomy" id="41062"/>
    <lineage>
        <taxon>Eukaryota</taxon>
        <taxon>Fungi</taxon>
        <taxon>Dikarya</taxon>
        <taxon>Ascomycota</taxon>
        <taxon>Pezizomycotina</taxon>
        <taxon>Eurotiomycetes</taxon>
        <taxon>Eurotiomycetidae</taxon>
        <taxon>Eurotiales</taxon>
        <taxon>Aspergillaceae</taxon>
        <taxon>Aspergillus</taxon>
        <taxon>Aspergillus subgen. Circumdati</taxon>
    </lineage>
</organism>
<evidence type="ECO:0000313" key="2">
    <source>
        <dbReference type="Proteomes" id="UP000326565"/>
    </source>
</evidence>
<accession>A0A5N5WNE4</accession>
<keyword evidence="2" id="KW-1185">Reference proteome</keyword>
<evidence type="ECO:0000313" key="1">
    <source>
        <dbReference type="EMBL" id="KAB8068814.1"/>
    </source>
</evidence>
<reference evidence="1 2" key="1">
    <citation type="submission" date="2019-04" db="EMBL/GenBank/DDBJ databases">
        <title>Friends and foes A comparative genomics study of 23 Aspergillus species from section Flavi.</title>
        <authorList>
            <consortium name="DOE Joint Genome Institute"/>
            <person name="Kjaerbolling I."/>
            <person name="Vesth T."/>
            <person name="Frisvad J.C."/>
            <person name="Nybo J.L."/>
            <person name="Theobald S."/>
            <person name="Kildgaard S."/>
            <person name="Isbrandt T."/>
            <person name="Kuo A."/>
            <person name="Sato A."/>
            <person name="Lyhne E.K."/>
            <person name="Kogle M.E."/>
            <person name="Wiebenga A."/>
            <person name="Kun R.S."/>
            <person name="Lubbers R.J."/>
            <person name="Makela M.R."/>
            <person name="Barry K."/>
            <person name="Chovatia M."/>
            <person name="Clum A."/>
            <person name="Daum C."/>
            <person name="Haridas S."/>
            <person name="He G."/>
            <person name="LaButti K."/>
            <person name="Lipzen A."/>
            <person name="Mondo S."/>
            <person name="Riley R."/>
            <person name="Salamov A."/>
            <person name="Simmons B.A."/>
            <person name="Magnuson J.K."/>
            <person name="Henrissat B."/>
            <person name="Mortensen U.H."/>
            <person name="Larsen T.O."/>
            <person name="Devries R.P."/>
            <person name="Grigoriev I.V."/>
            <person name="Machida M."/>
            <person name="Baker S.E."/>
            <person name="Andersen M.R."/>
        </authorList>
    </citation>
    <scope>NUCLEOTIDE SEQUENCE [LARGE SCALE GENOMIC DNA]</scope>
    <source>
        <strain evidence="1 2">CBS 151.66</strain>
    </source>
</reference>
<dbReference type="OrthoDB" id="4343031at2759"/>
<gene>
    <name evidence="1" type="ORF">BDV29DRAFT_162057</name>
</gene>
<sequence>MAFKFLRTSMIRSRPMLRTSTLTRARTLQIQSHPEAYTSKNQEFFIAASFPDDFELPTLTEKRGVPTAQWDELHATLSEASVKADRGEIKMQQLTSREELEKLLQPETMDPKIDEM</sequence>
<dbReference type="AlphaFoldDB" id="A0A5N5WNE4"/>
<dbReference type="EMBL" id="ML732372">
    <property type="protein sequence ID" value="KAB8068814.1"/>
    <property type="molecule type" value="Genomic_DNA"/>
</dbReference>
<dbReference type="Proteomes" id="UP000326565">
    <property type="component" value="Unassembled WGS sequence"/>
</dbReference>
<name>A0A5N5WNE4_9EURO</name>
<protein>
    <submittedName>
        <fullName evidence="1">Uncharacterized protein</fullName>
    </submittedName>
</protein>
<proteinExistence type="predicted"/>